<dbReference type="Pfam" id="PF13844">
    <property type="entry name" value="Glyco_transf_41"/>
    <property type="match status" value="2"/>
</dbReference>
<feature type="domain" description="O-GlcNAc transferase C-terminal" evidence="9">
    <location>
        <begin position="278"/>
        <end position="442"/>
    </location>
</feature>
<gene>
    <name evidence="10" type="ORF">ACFOGJ_24160</name>
</gene>
<dbReference type="Pfam" id="PF13424">
    <property type="entry name" value="TPR_12"/>
    <property type="match status" value="1"/>
</dbReference>
<feature type="repeat" description="TPR" evidence="8">
    <location>
        <begin position="112"/>
        <end position="145"/>
    </location>
</feature>
<keyword evidence="5" id="KW-0808">Transferase</keyword>
<evidence type="ECO:0000256" key="4">
    <source>
        <dbReference type="ARBA" id="ARBA00022676"/>
    </source>
</evidence>
<dbReference type="EMBL" id="JBHRTR010000044">
    <property type="protein sequence ID" value="MFC3230365.1"/>
    <property type="molecule type" value="Genomic_DNA"/>
</dbReference>
<name>A0ABV7L6X0_9PROT</name>
<feature type="repeat" description="TPR" evidence="8">
    <location>
        <begin position="78"/>
        <end position="111"/>
    </location>
</feature>
<dbReference type="Gene3D" id="3.40.50.2000">
    <property type="entry name" value="Glycogen Phosphorylase B"/>
    <property type="match status" value="1"/>
</dbReference>
<dbReference type="Pfam" id="PF13432">
    <property type="entry name" value="TPR_16"/>
    <property type="match status" value="1"/>
</dbReference>
<evidence type="ECO:0000256" key="7">
    <source>
        <dbReference type="ARBA" id="ARBA00022803"/>
    </source>
</evidence>
<dbReference type="InterPro" id="IPR019734">
    <property type="entry name" value="TPR_rpt"/>
</dbReference>
<reference evidence="11" key="1">
    <citation type="journal article" date="2019" name="Int. J. Syst. Evol. Microbiol.">
        <title>The Global Catalogue of Microorganisms (GCM) 10K type strain sequencing project: providing services to taxonomists for standard genome sequencing and annotation.</title>
        <authorList>
            <consortium name="The Broad Institute Genomics Platform"/>
            <consortium name="The Broad Institute Genome Sequencing Center for Infectious Disease"/>
            <person name="Wu L."/>
            <person name="Ma J."/>
        </authorList>
    </citation>
    <scope>NUCLEOTIDE SEQUENCE [LARGE SCALE GENOMIC DNA]</scope>
    <source>
        <strain evidence="11">KCTC 42964</strain>
    </source>
</reference>
<evidence type="ECO:0000256" key="2">
    <source>
        <dbReference type="ARBA" id="ARBA00005386"/>
    </source>
</evidence>
<feature type="repeat" description="TPR" evidence="8">
    <location>
        <begin position="180"/>
        <end position="213"/>
    </location>
</feature>
<comment type="similarity">
    <text evidence="2">Belongs to the glycosyltransferase 41 family. O-GlcNAc transferase subfamily.</text>
</comment>
<dbReference type="InterPro" id="IPR029489">
    <property type="entry name" value="OGT/SEC/SPY_C"/>
</dbReference>
<keyword evidence="11" id="KW-1185">Reference proteome</keyword>
<evidence type="ECO:0000256" key="8">
    <source>
        <dbReference type="PROSITE-ProRule" id="PRU00339"/>
    </source>
</evidence>
<keyword evidence="7 8" id="KW-0802">TPR repeat</keyword>
<evidence type="ECO:0000256" key="6">
    <source>
        <dbReference type="ARBA" id="ARBA00022737"/>
    </source>
</evidence>
<sequence>MKSARTFAQIEDDLKTAWQMHTAGRLAEAEAVYRAAVAEGHNSLSLAMLMAELLKNTDRGPEAVDWYRKAVQLAPAGLPIADGLGALLADLGRFDEAMEVLDRALLQTPKAPNILQARGNVLARMGRPAEGLEYLMRAVELAPRDWNIRAACGNALLQMRRFQDAEAQYRAGLALKPDDVSLLNSLGATCRWLGKLGEAERCFRRAIELAPDYPEALANLGGLLRHAGRIQEAKNLLRKALALRSPWPGIHSNLIFCLDFDGESSLKEQRAERQRWHLAIEKPLAQHRYRHRPSSDPDKRLRIGYVSADFRVHSASDMFGGVLLNHDLERHDVLLYSSTDDEDERTAAFAGHATAFHRVRGLSDEALAARIHDDRIDILVDLSGHSAGNRLPAFARKPAPVQVTAWGYATGTGLRTIDYFLADRRLVPEELRSQFSETIVELPCFLTYRPPAYLPAPGPLPMATRREVTFGCLNRLSKASDECLATWAALLRRVPNSRLILKCTSLADHNVRARIIKLFGTHGVQSYRLDLRQATSHEAHLLTYREIDIALDPFPHCGGTSTCEALMMGLPVVSLCGQVPVARNGYALLGAAGLEEWVAWDPDTYIAKAATLAKNPEQLSRLRRSLRELFSRSPIGDNAAYVRAVEALYRTIWMTHCKSGDFTPIG</sequence>
<organism evidence="10 11">
    <name type="scientific">Marinibaculum pumilum</name>
    <dbReference type="NCBI Taxonomy" id="1766165"/>
    <lineage>
        <taxon>Bacteria</taxon>
        <taxon>Pseudomonadati</taxon>
        <taxon>Pseudomonadota</taxon>
        <taxon>Alphaproteobacteria</taxon>
        <taxon>Rhodospirillales</taxon>
        <taxon>Rhodospirillaceae</taxon>
        <taxon>Marinibaculum</taxon>
    </lineage>
</organism>
<accession>A0ABV7L6X0</accession>
<comment type="pathway">
    <text evidence="1">Protein modification; protein glycosylation.</text>
</comment>
<dbReference type="SMART" id="SM00028">
    <property type="entry name" value="TPR"/>
    <property type="match status" value="6"/>
</dbReference>
<proteinExistence type="inferred from homology"/>
<dbReference type="EC" id="2.4.1.255" evidence="3"/>
<dbReference type="PROSITE" id="PS50005">
    <property type="entry name" value="TPR"/>
    <property type="match status" value="3"/>
</dbReference>
<dbReference type="InterPro" id="IPR051939">
    <property type="entry name" value="Glycosyltr_41/O-GlcNAc_trsf"/>
</dbReference>
<keyword evidence="4" id="KW-0328">Glycosyltransferase</keyword>
<dbReference type="SUPFAM" id="SSF48452">
    <property type="entry name" value="TPR-like"/>
    <property type="match status" value="1"/>
</dbReference>
<comment type="caution">
    <text evidence="10">The sequence shown here is derived from an EMBL/GenBank/DDBJ whole genome shotgun (WGS) entry which is preliminary data.</text>
</comment>
<keyword evidence="6" id="KW-0677">Repeat</keyword>
<dbReference type="RefSeq" id="WP_379905471.1">
    <property type="nucleotide sequence ID" value="NZ_JBHRTR010000044.1"/>
</dbReference>
<dbReference type="PANTHER" id="PTHR44835">
    <property type="entry name" value="UDP-N-ACETYLGLUCOSAMINE--PEPTIDE N-ACETYLGLUCOSAMINYLTRANSFERASE SPINDLY-RELATED"/>
    <property type="match status" value="1"/>
</dbReference>
<evidence type="ECO:0000313" key="10">
    <source>
        <dbReference type="EMBL" id="MFC3230365.1"/>
    </source>
</evidence>
<dbReference type="Gene3D" id="3.40.50.11380">
    <property type="match status" value="1"/>
</dbReference>
<evidence type="ECO:0000259" key="9">
    <source>
        <dbReference type="Pfam" id="PF13844"/>
    </source>
</evidence>
<dbReference type="SUPFAM" id="SSF53756">
    <property type="entry name" value="UDP-Glycosyltransferase/glycogen phosphorylase"/>
    <property type="match status" value="1"/>
</dbReference>
<protein>
    <recommendedName>
        <fullName evidence="3">protein O-GlcNAc transferase</fullName>
        <ecNumber evidence="3">2.4.1.255</ecNumber>
    </recommendedName>
</protein>
<evidence type="ECO:0000256" key="1">
    <source>
        <dbReference type="ARBA" id="ARBA00004922"/>
    </source>
</evidence>
<evidence type="ECO:0000256" key="3">
    <source>
        <dbReference type="ARBA" id="ARBA00011970"/>
    </source>
</evidence>
<evidence type="ECO:0000256" key="5">
    <source>
        <dbReference type="ARBA" id="ARBA00022679"/>
    </source>
</evidence>
<dbReference type="Gene3D" id="1.25.40.10">
    <property type="entry name" value="Tetratricopeptide repeat domain"/>
    <property type="match status" value="2"/>
</dbReference>
<evidence type="ECO:0000313" key="11">
    <source>
        <dbReference type="Proteomes" id="UP001595528"/>
    </source>
</evidence>
<feature type="domain" description="O-GlcNAc transferase C-terminal" evidence="9">
    <location>
        <begin position="468"/>
        <end position="643"/>
    </location>
</feature>
<dbReference type="PANTHER" id="PTHR44835:SF1">
    <property type="entry name" value="PROTEIN O-GLCNAC TRANSFERASE"/>
    <property type="match status" value="1"/>
</dbReference>
<dbReference type="InterPro" id="IPR011990">
    <property type="entry name" value="TPR-like_helical_dom_sf"/>
</dbReference>
<dbReference type="Proteomes" id="UP001595528">
    <property type="component" value="Unassembled WGS sequence"/>
</dbReference>